<gene>
    <name evidence="1" type="ORF">TT172_LOCUS10009</name>
</gene>
<proteinExistence type="predicted"/>
<evidence type="ECO:0000313" key="2">
    <source>
        <dbReference type="Proteomes" id="UP000289323"/>
    </source>
</evidence>
<name>A0A3S4F8D7_9PEZI</name>
<dbReference type="Proteomes" id="UP000289323">
    <property type="component" value="Unassembled WGS sequence"/>
</dbReference>
<sequence>MSTSPGGHATMHAPIRTKLAASAAVYGAAALGGPSLR</sequence>
<accession>A0A3S4F8D7</accession>
<organism evidence="1 2">
    <name type="scientific">Thermothielavioides terrestris</name>
    <dbReference type="NCBI Taxonomy" id="2587410"/>
    <lineage>
        <taxon>Eukaryota</taxon>
        <taxon>Fungi</taxon>
        <taxon>Dikarya</taxon>
        <taxon>Ascomycota</taxon>
        <taxon>Pezizomycotina</taxon>
        <taxon>Sordariomycetes</taxon>
        <taxon>Sordariomycetidae</taxon>
        <taxon>Sordariales</taxon>
        <taxon>Chaetomiaceae</taxon>
        <taxon>Thermothielavioides</taxon>
    </lineage>
</organism>
<dbReference type="AlphaFoldDB" id="A0A3S4F8D7"/>
<evidence type="ECO:0000313" key="1">
    <source>
        <dbReference type="EMBL" id="SPQ27590.1"/>
    </source>
</evidence>
<protein>
    <submittedName>
        <fullName evidence="1">340c2fbe-e6ed-4f3c-96e1-cc2c8733ab7f</fullName>
    </submittedName>
</protein>
<reference evidence="1 2" key="1">
    <citation type="submission" date="2018-04" db="EMBL/GenBank/DDBJ databases">
        <authorList>
            <person name="Huttner S."/>
            <person name="Dainat J."/>
        </authorList>
    </citation>
    <scope>NUCLEOTIDE SEQUENCE [LARGE SCALE GENOMIC DNA]</scope>
</reference>
<dbReference type="EMBL" id="OUUZ01000019">
    <property type="protein sequence ID" value="SPQ27590.1"/>
    <property type="molecule type" value="Genomic_DNA"/>
</dbReference>